<name>A0ABS7K156_9BACI</name>
<comment type="caution">
    <text evidence="1">The sequence shown here is derived from an EMBL/GenBank/DDBJ whole genome shotgun (WGS) entry which is preliminary data.</text>
</comment>
<keyword evidence="2" id="KW-1185">Reference proteome</keyword>
<proteinExistence type="predicted"/>
<reference evidence="1 2" key="1">
    <citation type="submission" date="2020-07" db="EMBL/GenBank/DDBJ databases">
        <title>Fungal Genomes of the International Space Station.</title>
        <authorList>
            <person name="Seuylemezian A."/>
            <person name="Singh N.K."/>
            <person name="Wood J."/>
            <person name="Venkateswaran K."/>
        </authorList>
    </citation>
    <scope>NUCLEOTIDE SEQUENCE [LARGE SCALE GENOMIC DNA]</scope>
    <source>
        <strain evidence="1 2">PL-B2</strain>
    </source>
</reference>
<gene>
    <name evidence="1" type="ORF">H0185_03630</name>
</gene>
<sequence>MQSIKGEILSGEFDEVDNVFTLQTIKSLQTETTLKKNQLESLYAYLDSHLNEDGQVLSLSDQLLIRLSQEEVKTLLTDLESISRLYH</sequence>
<evidence type="ECO:0000313" key="1">
    <source>
        <dbReference type="EMBL" id="MBY0095895.1"/>
    </source>
</evidence>
<dbReference type="EMBL" id="JACWFH010000007">
    <property type="protein sequence ID" value="MBY0095895.1"/>
    <property type="molecule type" value="Genomic_DNA"/>
</dbReference>
<dbReference type="Proteomes" id="UP000769780">
    <property type="component" value="Unassembled WGS sequence"/>
</dbReference>
<organism evidence="1 2">
    <name type="scientific">Mesobacillus maritimus</name>
    <dbReference type="NCBI Taxonomy" id="1643336"/>
    <lineage>
        <taxon>Bacteria</taxon>
        <taxon>Bacillati</taxon>
        <taxon>Bacillota</taxon>
        <taxon>Bacilli</taxon>
        <taxon>Bacillales</taxon>
        <taxon>Bacillaceae</taxon>
        <taxon>Mesobacillus</taxon>
    </lineage>
</organism>
<dbReference type="RefSeq" id="WP_221871286.1">
    <property type="nucleotide sequence ID" value="NZ_JACWFH010000007.1"/>
</dbReference>
<accession>A0ABS7K156</accession>
<evidence type="ECO:0000313" key="2">
    <source>
        <dbReference type="Proteomes" id="UP000769780"/>
    </source>
</evidence>
<protein>
    <submittedName>
        <fullName evidence="1">Uncharacterized protein</fullName>
    </submittedName>
</protein>